<dbReference type="InterPro" id="IPR011709">
    <property type="entry name" value="DEAD-box_helicase_OB_fold"/>
</dbReference>
<keyword evidence="5" id="KW-0067">ATP-binding</keyword>
<dbReference type="InterPro" id="IPR014001">
    <property type="entry name" value="Helicase_ATP-bd"/>
</dbReference>
<dbReference type="Pfam" id="PF24385">
    <property type="entry name" value="DSRM_DHX29"/>
    <property type="match status" value="1"/>
</dbReference>
<dbReference type="InterPro" id="IPR056328">
    <property type="entry name" value="DSRM_DHX29"/>
</dbReference>
<evidence type="ECO:0000313" key="12">
    <source>
        <dbReference type="Proteomes" id="UP000242474"/>
    </source>
</evidence>
<dbReference type="SMART" id="SM00487">
    <property type="entry name" value="DEXDc"/>
    <property type="match status" value="1"/>
</dbReference>
<dbReference type="InterPro" id="IPR011545">
    <property type="entry name" value="DEAD/DEAH_box_helicase_dom"/>
</dbReference>
<dbReference type="Pfam" id="PF26026">
    <property type="entry name" value="RNA_hel_CTD"/>
    <property type="match status" value="1"/>
</dbReference>
<dbReference type="Pfam" id="PF07717">
    <property type="entry name" value="OB_NTP_bind"/>
    <property type="match status" value="1"/>
</dbReference>
<dbReference type="STRING" id="763665.A0A2G5B379"/>
<protein>
    <recommendedName>
        <fullName evidence="1">RNA helicase</fullName>
        <ecNumber evidence="1">3.6.4.13</ecNumber>
    </recommendedName>
</protein>
<dbReference type="PROSITE" id="PS51192">
    <property type="entry name" value="HELICASE_ATP_BIND_1"/>
    <property type="match status" value="1"/>
</dbReference>
<evidence type="ECO:0000259" key="9">
    <source>
        <dbReference type="PROSITE" id="PS51192"/>
    </source>
</evidence>
<feature type="domain" description="Helicase ATP-binding" evidence="9">
    <location>
        <begin position="510"/>
        <end position="678"/>
    </location>
</feature>
<feature type="domain" description="Helicase C-terminal" evidence="10">
    <location>
        <begin position="774"/>
        <end position="945"/>
    </location>
</feature>
<evidence type="ECO:0000256" key="1">
    <source>
        <dbReference type="ARBA" id="ARBA00012552"/>
    </source>
</evidence>
<keyword evidence="4" id="KW-0347">Helicase</keyword>
<dbReference type="GO" id="GO:0005524">
    <property type="term" value="F:ATP binding"/>
    <property type="evidence" value="ECO:0007669"/>
    <property type="project" value="UniProtKB-KW"/>
</dbReference>
<gene>
    <name evidence="11" type="ORF">COEREDRAFT_83447</name>
</gene>
<evidence type="ECO:0000256" key="4">
    <source>
        <dbReference type="ARBA" id="ARBA00022806"/>
    </source>
</evidence>
<dbReference type="InterPro" id="IPR006575">
    <property type="entry name" value="RWD_dom"/>
</dbReference>
<organism evidence="11 12">
    <name type="scientific">Coemansia reversa (strain ATCC 12441 / NRRL 1564)</name>
    <dbReference type="NCBI Taxonomy" id="763665"/>
    <lineage>
        <taxon>Eukaryota</taxon>
        <taxon>Fungi</taxon>
        <taxon>Fungi incertae sedis</taxon>
        <taxon>Zoopagomycota</taxon>
        <taxon>Kickxellomycotina</taxon>
        <taxon>Kickxellomycetes</taxon>
        <taxon>Kickxellales</taxon>
        <taxon>Kickxellaceae</taxon>
        <taxon>Coemansia</taxon>
    </lineage>
</organism>
<evidence type="ECO:0000259" key="10">
    <source>
        <dbReference type="PROSITE" id="PS51194"/>
    </source>
</evidence>
<dbReference type="PANTHER" id="PTHR18934:SF267">
    <property type="entry name" value="ATP-DEPENDENT RNA HELICASE YLR419W-RELATED"/>
    <property type="match status" value="1"/>
</dbReference>
<dbReference type="SUPFAM" id="SSF54495">
    <property type="entry name" value="UBC-like"/>
    <property type="match status" value="1"/>
</dbReference>
<sequence length="1309" mass="145612">MRGGNGGFQCTVRLTREEKRQTTTIDFRPISTESIPQRHTTALEARHVAATYALHRLRSNTNMHMMLPPVHRNYWLELEKLRKESGANSAWKYTTDPFAAQTAHDQQVEEKTRKRQLKAKEERNENLLSSGQKKRWEDLPQVRMSESNRELVEQVVRTWTDSWGGLKPGDLNHETKRLEQLGFRSAHITEALEQAPGQALDWLCVHVPEDDLPSQLLQRAGGVAVIVQQEQQGLQISVNRLAKSGFPTSLVRSTIKQNLHLLEQKEDNIEYDVAEAWSAHILLSRLCLRTEESPRRADLETDSERQMAVSDEIAALEAVYADENRISETKFCVGVRLENTGIEAIVQLQFWLPPGLQYPTHEAAAVTFSSDGLPAYLKLHAAQMLDTHLRTCIGMPAMLEAVGYAEEHLAQWIAAPPPLAELMGGMLRDNYSQTNGSESNGGSDAESGKEPSNTNNSKSRNRRMGNRNHLTADTSRLCAEFAKLQHNDAYRKMQQTRARLPAAEYDKHIASLVQSNRCVVVSGATGCGKTTQVPQFLLDRALQKGEYINIVCTQPRRLSAIGVATRVASERGENINTMHGTVGYSVRNESRRGRDTRLLFCTTGVLLRMLTDDPDFKGITHVICDEVHERSVDSDLLLVLLRRSLKRNHQLRVVLMSATAQSDVFAAYFGFKSPVVEIPGRTFPVEDVFVEDLGKHLSPDILQRAFGKSTWDSAQSRITAVRKGTATISTREWVQRVVKLAEKSMTEESTAASALLWDERHGRPEDIDFSMAGGIVAHIHATAPIEQAVLVFVPGVAEIDWCTTAIRRSVSGAENTLRILPLHAGLSPTDQQRVFQNSNGQRKVIVATNVAETSITVEDVCFVIDSGRVRELRIDPNSRVARLTTVFCSQAASTQRRGRAGRVQNGVCFRLYTRDIMERLMPAYGDPEIQRAPLEQVCLQAKALGYSDASDLLSQTLDPPDDSSVLAAERLLVIMGVCENVRGPLLALGRILARIPTDLRLAKMLVIGTVLGLGERALRLAALVGLDRSLYAISSLPDARAQLRALRLQTQPNSAMSDWLADLSVFERCLENPAYGAGCVSATALRNARTSMQMLRRSLIELGLLDEIKSADNVEPSVMRAVLLAGLSPNIARVRLPPTKFREAAGGSVAMEREARELAFYATDEHSAENEHTWLAHDRRMDRRVFIHPQSLLFEESRFSSPFVVFLDQSASAAAPSKTYLRDVTVPGLYALLLFGPQPLHVDHANGVVSVGPTGGLAMRAWPRIGVLAAHLRRLLDELLRRKFENPRMSIHDHPIVDAVLHLIRSDGR</sequence>
<keyword evidence="2" id="KW-0547">Nucleotide-binding</keyword>
<proteinExistence type="predicted"/>
<dbReference type="InterPro" id="IPR001650">
    <property type="entry name" value="Helicase_C-like"/>
</dbReference>
<dbReference type="SUPFAM" id="SSF52540">
    <property type="entry name" value="P-loop containing nucleoside triphosphate hydrolases"/>
    <property type="match status" value="1"/>
</dbReference>
<dbReference type="CDD" id="cd17917">
    <property type="entry name" value="DEXHc_RHA-like"/>
    <property type="match status" value="1"/>
</dbReference>
<dbReference type="InterPro" id="IPR007502">
    <property type="entry name" value="Helicase-assoc_dom"/>
</dbReference>
<dbReference type="GO" id="GO:0003723">
    <property type="term" value="F:RNA binding"/>
    <property type="evidence" value="ECO:0007669"/>
    <property type="project" value="TreeGrafter"/>
</dbReference>
<dbReference type="InterPro" id="IPR027417">
    <property type="entry name" value="P-loop_NTPase"/>
</dbReference>
<evidence type="ECO:0000313" key="11">
    <source>
        <dbReference type="EMBL" id="PIA13479.1"/>
    </source>
</evidence>
<dbReference type="GO" id="GO:0003724">
    <property type="term" value="F:RNA helicase activity"/>
    <property type="evidence" value="ECO:0007669"/>
    <property type="project" value="UniProtKB-EC"/>
</dbReference>
<dbReference type="Pfam" id="PF00270">
    <property type="entry name" value="DEAD"/>
    <property type="match status" value="1"/>
</dbReference>
<evidence type="ECO:0000259" key="8">
    <source>
        <dbReference type="PROSITE" id="PS50908"/>
    </source>
</evidence>
<dbReference type="Pfam" id="PF00271">
    <property type="entry name" value="Helicase_C"/>
    <property type="match status" value="1"/>
</dbReference>
<name>A0A2G5B379_COERN</name>
<dbReference type="Proteomes" id="UP000242474">
    <property type="component" value="Unassembled WGS sequence"/>
</dbReference>
<dbReference type="EC" id="3.6.4.13" evidence="1"/>
<feature type="region of interest" description="Disordered" evidence="7">
    <location>
        <begin position="430"/>
        <end position="469"/>
    </location>
</feature>
<dbReference type="Pfam" id="PF24899">
    <property type="entry name" value="UBA_DHX29"/>
    <property type="match status" value="1"/>
</dbReference>
<keyword evidence="3 11" id="KW-0378">Hydrolase</keyword>
<dbReference type="Gene3D" id="3.40.50.300">
    <property type="entry name" value="P-loop containing nucleotide triphosphate hydrolases"/>
    <property type="match status" value="2"/>
</dbReference>
<reference evidence="11 12" key="1">
    <citation type="journal article" date="2015" name="Genome Biol. Evol.">
        <title>Phylogenomic analyses indicate that early fungi evolved digesting cell walls of algal ancestors of land plants.</title>
        <authorList>
            <person name="Chang Y."/>
            <person name="Wang S."/>
            <person name="Sekimoto S."/>
            <person name="Aerts A.L."/>
            <person name="Choi C."/>
            <person name="Clum A."/>
            <person name="LaButti K.M."/>
            <person name="Lindquist E.A."/>
            <person name="Yee Ngan C."/>
            <person name="Ohm R.A."/>
            <person name="Salamov A.A."/>
            <person name="Grigoriev I.V."/>
            <person name="Spatafora J.W."/>
            <person name="Berbee M.L."/>
        </authorList>
    </citation>
    <scope>NUCLEOTIDE SEQUENCE [LARGE SCALE GENOMIC DNA]</scope>
    <source>
        <strain evidence="11 12">NRRL 1564</strain>
    </source>
</reference>
<evidence type="ECO:0000256" key="3">
    <source>
        <dbReference type="ARBA" id="ARBA00022801"/>
    </source>
</evidence>
<dbReference type="FunFam" id="3.40.50.300:FF:000500">
    <property type="entry name" value="ATP-dependent RNA helicase DHX29"/>
    <property type="match status" value="1"/>
</dbReference>
<dbReference type="InterPro" id="IPR059023">
    <property type="entry name" value="RNA_hel_CTD"/>
</dbReference>
<dbReference type="SMART" id="SM00847">
    <property type="entry name" value="HA2"/>
    <property type="match status" value="1"/>
</dbReference>
<dbReference type="Pfam" id="PF05773">
    <property type="entry name" value="RWD"/>
    <property type="match status" value="1"/>
</dbReference>
<dbReference type="SMART" id="SM00490">
    <property type="entry name" value="HELICc"/>
    <property type="match status" value="1"/>
</dbReference>
<dbReference type="InterPro" id="IPR016135">
    <property type="entry name" value="UBQ-conjugating_enzyme/RWD"/>
</dbReference>
<dbReference type="GO" id="GO:0016787">
    <property type="term" value="F:hydrolase activity"/>
    <property type="evidence" value="ECO:0007669"/>
    <property type="project" value="UniProtKB-KW"/>
</dbReference>
<dbReference type="PROSITE" id="PS50908">
    <property type="entry name" value="RWD"/>
    <property type="match status" value="1"/>
</dbReference>
<dbReference type="Gene3D" id="3.10.110.10">
    <property type="entry name" value="Ubiquitin Conjugating Enzyme"/>
    <property type="match status" value="1"/>
</dbReference>
<evidence type="ECO:0000256" key="7">
    <source>
        <dbReference type="SAM" id="MobiDB-lite"/>
    </source>
</evidence>
<dbReference type="Gene3D" id="1.20.120.1080">
    <property type="match status" value="1"/>
</dbReference>
<dbReference type="InterPro" id="IPR056890">
    <property type="entry name" value="UBA_DHX29-like"/>
</dbReference>
<comment type="catalytic activity">
    <reaction evidence="6">
        <text>ATP + H2O = ADP + phosphate + H(+)</text>
        <dbReference type="Rhea" id="RHEA:13065"/>
        <dbReference type="ChEBI" id="CHEBI:15377"/>
        <dbReference type="ChEBI" id="CHEBI:15378"/>
        <dbReference type="ChEBI" id="CHEBI:30616"/>
        <dbReference type="ChEBI" id="CHEBI:43474"/>
        <dbReference type="ChEBI" id="CHEBI:456216"/>
        <dbReference type="EC" id="3.6.4.13"/>
    </reaction>
</comment>
<dbReference type="OrthoDB" id="5600252at2759"/>
<dbReference type="EMBL" id="KZ303536">
    <property type="protein sequence ID" value="PIA13479.1"/>
    <property type="molecule type" value="Genomic_DNA"/>
</dbReference>
<evidence type="ECO:0000256" key="5">
    <source>
        <dbReference type="ARBA" id="ARBA00022840"/>
    </source>
</evidence>
<feature type="domain" description="RWD" evidence="8">
    <location>
        <begin position="311"/>
        <end position="412"/>
    </location>
</feature>
<dbReference type="PANTHER" id="PTHR18934">
    <property type="entry name" value="ATP-DEPENDENT RNA HELICASE"/>
    <property type="match status" value="1"/>
</dbReference>
<feature type="compositionally biased region" description="Polar residues" evidence="7">
    <location>
        <begin position="430"/>
        <end position="442"/>
    </location>
</feature>
<evidence type="ECO:0000256" key="2">
    <source>
        <dbReference type="ARBA" id="ARBA00022741"/>
    </source>
</evidence>
<dbReference type="CDD" id="cd18791">
    <property type="entry name" value="SF2_C_RHA"/>
    <property type="match status" value="1"/>
</dbReference>
<evidence type="ECO:0000256" key="6">
    <source>
        <dbReference type="ARBA" id="ARBA00047984"/>
    </source>
</evidence>
<dbReference type="PROSITE" id="PS51194">
    <property type="entry name" value="HELICASE_CTER"/>
    <property type="match status" value="1"/>
</dbReference>
<accession>A0A2G5B379</accession>
<keyword evidence="12" id="KW-1185">Reference proteome</keyword>